<dbReference type="PANTHER" id="PTHR15239">
    <property type="entry name" value="NUCLEAR EXPORT MEDIATOR FACTOR NEMF"/>
    <property type="match status" value="1"/>
</dbReference>
<feature type="compositionally biased region" description="Acidic residues" evidence="1">
    <location>
        <begin position="845"/>
        <end position="866"/>
    </location>
</feature>
<protein>
    <submittedName>
        <fullName evidence="3">Fibronectin-binding protein A N-terminus (FbpA) domain-containing protein</fullName>
    </submittedName>
    <submittedName>
        <fullName evidence="4">Fibronectin-binding_protein A N-terminus (FbpA) domain-containing protein</fullName>
    </submittedName>
</protein>
<feature type="domain" description="NFACT RNA-binding" evidence="2">
    <location>
        <begin position="549"/>
        <end position="668"/>
    </location>
</feature>
<dbReference type="Proteomes" id="UP001642409">
    <property type="component" value="Unassembled WGS sequence"/>
</dbReference>
<dbReference type="Pfam" id="PF05670">
    <property type="entry name" value="NFACT-R_1"/>
    <property type="match status" value="1"/>
</dbReference>
<dbReference type="Gene3D" id="2.30.310.10">
    <property type="entry name" value="ibrinogen binding protein from staphylococcus aureus domain"/>
    <property type="match status" value="1"/>
</dbReference>
<dbReference type="InterPro" id="IPR051608">
    <property type="entry name" value="RQC_Subunit_NEMF"/>
</dbReference>
<dbReference type="GO" id="GO:1990112">
    <property type="term" value="C:RQC complex"/>
    <property type="evidence" value="ECO:0007669"/>
    <property type="project" value="TreeGrafter"/>
</dbReference>
<accession>A0AA86TKZ7</accession>
<comment type="caution">
    <text evidence="3">The sequence shown here is derived from an EMBL/GenBank/DDBJ whole genome shotgun (WGS) entry which is preliminary data.</text>
</comment>
<dbReference type="GO" id="GO:0043023">
    <property type="term" value="F:ribosomal large subunit binding"/>
    <property type="evidence" value="ECO:0007669"/>
    <property type="project" value="TreeGrafter"/>
</dbReference>
<dbReference type="InterPro" id="IPR008532">
    <property type="entry name" value="NFACT_RNA-bd"/>
</dbReference>
<dbReference type="EMBL" id="CAXDID020000696">
    <property type="protein sequence ID" value="CAL6110812.1"/>
    <property type="molecule type" value="Genomic_DNA"/>
</dbReference>
<reference evidence="4 5" key="2">
    <citation type="submission" date="2024-07" db="EMBL/GenBank/DDBJ databases">
        <authorList>
            <person name="Akdeniz Z."/>
        </authorList>
    </citation>
    <scope>NUCLEOTIDE SEQUENCE [LARGE SCALE GENOMIC DNA]</scope>
</reference>
<dbReference type="GO" id="GO:0072344">
    <property type="term" value="P:rescue of stalled ribosome"/>
    <property type="evidence" value="ECO:0007669"/>
    <property type="project" value="TreeGrafter"/>
</dbReference>
<evidence type="ECO:0000313" key="3">
    <source>
        <dbReference type="EMBL" id="CAI9916018.1"/>
    </source>
</evidence>
<reference evidence="3" key="1">
    <citation type="submission" date="2023-06" db="EMBL/GenBank/DDBJ databases">
        <authorList>
            <person name="Kurt Z."/>
        </authorList>
    </citation>
    <scope>NUCLEOTIDE SEQUENCE</scope>
</reference>
<dbReference type="EMBL" id="CATOUU010000088">
    <property type="protein sequence ID" value="CAI9916018.1"/>
    <property type="molecule type" value="Genomic_DNA"/>
</dbReference>
<dbReference type="GO" id="GO:0000049">
    <property type="term" value="F:tRNA binding"/>
    <property type="evidence" value="ECO:0007669"/>
    <property type="project" value="TreeGrafter"/>
</dbReference>
<dbReference type="AlphaFoldDB" id="A0AA86TKZ7"/>
<dbReference type="PANTHER" id="PTHR15239:SF6">
    <property type="entry name" value="RIBOSOME QUALITY CONTROL COMPLEX SUBUNIT NEMF"/>
    <property type="match status" value="1"/>
</dbReference>
<feature type="region of interest" description="Disordered" evidence="1">
    <location>
        <begin position="843"/>
        <end position="871"/>
    </location>
</feature>
<proteinExistence type="predicted"/>
<evidence type="ECO:0000313" key="4">
    <source>
        <dbReference type="EMBL" id="CAL6110812.1"/>
    </source>
</evidence>
<sequence length="965" mass="111440">MQRKLFLSSFDTAQLCQELRSHILTTRINQFSSAGKDLFLLKCATSQKAIESNELNQAQITEFTKFKLVIQPGVRLNLTKFEQNVGQNTNFVQVVRQKLTNLVILAVQQLNFDRVIIIGAGKEEVEYYLIIELYGKGNCILTDNKYTVIQAQNQFKNSRVGSCYMQAAEATSLKQIKEQLTMDYFKQMLTQSFNAKGQQQQLRYVIAKEFYVGGAAASVIIRYSGLAAGVKTKNLSEKDIDTVYNYVYKMLSSLIENNQKSFTEQEPGYIFYYKEEEVNVDAELTDTHVRRALHLAELYPINLNTIFSDLYPTSCVDSFSTFNETVDQYFTMLETCSQYQSQCQILLKQENKQQQIVDENQQRVDNLVKEAEQLKFKARLVQYYSDFVQKFIDILSKQFENSNVSWGSIASQMSVQADPIFQFIDSVDLVQREFHLRLVYKKEMFRDLGYETLDQINQLFKTAEEFESEEISEISDYDSTMIVPVPFTLTDTPGKIFSRFYTKAAALYQKAGKTTMQSNFALTNFKPTQISSTPLKILQKQQNLAWYEKFHWFVSSDGFLVVGGRDASQNEILVKRFAGENDIFVHAEIHGASCVIIKVEPIAFGEQSFKKVIPPQQTLTEAALLSIVHSKSWENKTIPKAYWVYRPQVSKQALSGQYVGTGGFVVRGKKNYVQCTNMKFGVGVVWRYSTQQQFCAARFNQVENLELYKQQFENYTETTDFGTEEENVQTKKVKVFQKTAIDVQKQNLKEEQKKEKKRRHLIIKQQKENAKMKRLTKEGRTDIIEKIQQSKEVVELQSCKYCVLCQKNDHNINECEDIFEHEDLLKIRLPPILHQFIKKLQAQEESSEEQSEEQQENEQNENEDDKTEEKVADNLSKPIHYLNTTLDVTLEPQATIMLGPISCFKNIDVQFTIVQGNVQRGQSYSQLQAAFAKKFKEQPFALQQLKLVPEHTVLMNIPGNWQIEK</sequence>
<evidence type="ECO:0000256" key="1">
    <source>
        <dbReference type="SAM" id="MobiDB-lite"/>
    </source>
</evidence>
<organism evidence="3">
    <name type="scientific">Hexamita inflata</name>
    <dbReference type="NCBI Taxonomy" id="28002"/>
    <lineage>
        <taxon>Eukaryota</taxon>
        <taxon>Metamonada</taxon>
        <taxon>Diplomonadida</taxon>
        <taxon>Hexamitidae</taxon>
        <taxon>Hexamitinae</taxon>
        <taxon>Hexamita</taxon>
    </lineage>
</organism>
<gene>
    <name evidence="3" type="ORF">HINF_LOCUS3663</name>
    <name evidence="4" type="ORF">HINF_LOCUS76097</name>
</gene>
<keyword evidence="5" id="KW-1185">Reference proteome</keyword>
<dbReference type="Pfam" id="PF05833">
    <property type="entry name" value="NFACT_N"/>
    <property type="match status" value="1"/>
</dbReference>
<name>A0AA86TKZ7_9EUKA</name>
<dbReference type="GO" id="GO:1990116">
    <property type="term" value="P:ribosome-associated ubiquitin-dependent protein catabolic process"/>
    <property type="evidence" value="ECO:0007669"/>
    <property type="project" value="TreeGrafter"/>
</dbReference>
<evidence type="ECO:0000259" key="2">
    <source>
        <dbReference type="Pfam" id="PF05670"/>
    </source>
</evidence>
<evidence type="ECO:0000313" key="5">
    <source>
        <dbReference type="Proteomes" id="UP001642409"/>
    </source>
</evidence>